<evidence type="ECO:0000313" key="3">
    <source>
        <dbReference type="Proteomes" id="UP000270190"/>
    </source>
</evidence>
<feature type="compositionally biased region" description="Basic and acidic residues" evidence="1">
    <location>
        <begin position="9"/>
        <end position="19"/>
    </location>
</feature>
<evidence type="ECO:0000256" key="1">
    <source>
        <dbReference type="SAM" id="MobiDB-lite"/>
    </source>
</evidence>
<dbReference type="Proteomes" id="UP000270190">
    <property type="component" value="Unassembled WGS sequence"/>
</dbReference>
<evidence type="ECO:0000313" key="2">
    <source>
        <dbReference type="EMBL" id="SPP29038.1"/>
    </source>
</evidence>
<gene>
    <name evidence="2" type="ORF">BTBSAS_40061</name>
</gene>
<reference evidence="3" key="1">
    <citation type="submission" date="2018-04" db="EMBL/GenBank/DDBJ databases">
        <authorList>
            <person name="Illikoud N."/>
        </authorList>
    </citation>
    <scope>NUCLEOTIDE SEQUENCE [LARGE SCALE GENOMIC DNA]</scope>
</reference>
<protein>
    <submittedName>
        <fullName evidence="2">Uncharacterized protein</fullName>
    </submittedName>
</protein>
<feature type="region of interest" description="Disordered" evidence="1">
    <location>
        <begin position="1"/>
        <end position="42"/>
    </location>
</feature>
<sequence>MKKMASESAVKKCSEKVMEADENDDVKKGKRRFNRVMSSVRK</sequence>
<dbReference type="EMBL" id="OUNC01000034">
    <property type="protein sequence ID" value="SPP29038.1"/>
    <property type="molecule type" value="Genomic_DNA"/>
</dbReference>
<feature type="compositionally biased region" description="Basic residues" evidence="1">
    <location>
        <begin position="28"/>
        <end position="42"/>
    </location>
</feature>
<dbReference type="AlphaFoldDB" id="A0A2X0QXW7"/>
<organism evidence="2 3">
    <name type="scientific">Brochothrix thermosphacta</name>
    <name type="common">Microbacterium thermosphactum</name>
    <dbReference type="NCBI Taxonomy" id="2756"/>
    <lineage>
        <taxon>Bacteria</taxon>
        <taxon>Bacillati</taxon>
        <taxon>Bacillota</taxon>
        <taxon>Bacilli</taxon>
        <taxon>Bacillales</taxon>
        <taxon>Listeriaceae</taxon>
        <taxon>Brochothrix</taxon>
    </lineage>
</organism>
<name>A0A2X0QXW7_BROTH</name>
<accession>A0A2X0QXW7</accession>
<proteinExistence type="predicted"/>